<dbReference type="EMBL" id="PRDK01000001">
    <property type="protein sequence ID" value="MBE8712309.1"/>
    <property type="molecule type" value="Genomic_DNA"/>
</dbReference>
<name>A0A928UXC9_9SPHI</name>
<evidence type="ECO:0000313" key="2">
    <source>
        <dbReference type="EMBL" id="MBE8712309.1"/>
    </source>
</evidence>
<dbReference type="RefSeq" id="WP_196934649.1">
    <property type="nucleotide sequence ID" value="NZ_MU158698.1"/>
</dbReference>
<feature type="signal peptide" evidence="1">
    <location>
        <begin position="1"/>
        <end position="18"/>
    </location>
</feature>
<gene>
    <name evidence="2" type="ORF">C4F49_01265</name>
</gene>
<dbReference type="AlphaFoldDB" id="A0A928UXC9"/>
<proteinExistence type="predicted"/>
<feature type="chain" id="PRO_5037205689" evidence="1">
    <location>
        <begin position="19"/>
        <end position="191"/>
    </location>
</feature>
<evidence type="ECO:0000256" key="1">
    <source>
        <dbReference type="SAM" id="SignalP"/>
    </source>
</evidence>
<dbReference type="Proteomes" id="UP000616201">
    <property type="component" value="Unassembled WGS sequence"/>
</dbReference>
<reference evidence="2" key="1">
    <citation type="submission" date="2018-02" db="EMBL/GenBank/DDBJ databases">
        <authorList>
            <person name="Vasarhelyi B.M."/>
            <person name="Deshmukh S."/>
            <person name="Balint B."/>
            <person name="Kukolya J."/>
        </authorList>
    </citation>
    <scope>NUCLEOTIDE SEQUENCE</scope>
    <source>
        <strain evidence="2">KB22</strain>
    </source>
</reference>
<sequence>MKIILTLFLIAQASYLFGQELPVGSAKKNPPSDCYQVFTLNKINNRLRDQDGKYLTYVLSEPQVKASYRSGRKQLMLDLNSLLNEKPFKETNVKLNTVAVSFLVDSKARFGRMNTQETENSIDSLLVEKLKKLSCNWIAANYNGRAVSSSLKYGFVYEYKWAGGSKHIENLRMQIKEILILEVEQVLKRPD</sequence>
<evidence type="ECO:0000313" key="3">
    <source>
        <dbReference type="Proteomes" id="UP000616201"/>
    </source>
</evidence>
<comment type="caution">
    <text evidence="2">The sequence shown here is derived from an EMBL/GenBank/DDBJ whole genome shotgun (WGS) entry which is preliminary data.</text>
</comment>
<keyword evidence="1" id="KW-0732">Signal</keyword>
<protein>
    <submittedName>
        <fullName evidence="2">Uncharacterized protein</fullName>
    </submittedName>
</protein>
<keyword evidence="3" id="KW-1185">Reference proteome</keyword>
<organism evidence="2 3">
    <name type="scientific">Sphingobacterium hungaricum</name>
    <dbReference type="NCBI Taxonomy" id="2082723"/>
    <lineage>
        <taxon>Bacteria</taxon>
        <taxon>Pseudomonadati</taxon>
        <taxon>Bacteroidota</taxon>
        <taxon>Sphingobacteriia</taxon>
        <taxon>Sphingobacteriales</taxon>
        <taxon>Sphingobacteriaceae</taxon>
        <taxon>Sphingobacterium</taxon>
    </lineage>
</organism>
<accession>A0A928UXC9</accession>